<evidence type="ECO:0000256" key="3">
    <source>
        <dbReference type="ARBA" id="ARBA00022679"/>
    </source>
</evidence>
<dbReference type="EMBL" id="JANUGV010000008">
    <property type="protein sequence ID" value="MCS0610675.1"/>
    <property type="molecule type" value="Genomic_DNA"/>
</dbReference>
<dbReference type="PANTHER" id="PTHR30443:SF2">
    <property type="entry name" value="PHOSPHOETHANOLAMINE TRANSFERASE EPTC"/>
    <property type="match status" value="1"/>
</dbReference>
<keyword evidence="4 7" id="KW-0812">Transmembrane</keyword>
<comment type="subcellular location">
    <subcellularLocation>
        <location evidence="1">Cell membrane</location>
        <topology evidence="1">Multi-pass membrane protein</topology>
    </subcellularLocation>
</comment>
<dbReference type="InterPro" id="IPR040423">
    <property type="entry name" value="PEA_transferase"/>
</dbReference>
<dbReference type="InterPro" id="IPR017850">
    <property type="entry name" value="Alkaline_phosphatase_core_sf"/>
</dbReference>
<dbReference type="Proteomes" id="UP001205861">
    <property type="component" value="Unassembled WGS sequence"/>
</dbReference>
<evidence type="ECO:0000256" key="1">
    <source>
        <dbReference type="ARBA" id="ARBA00004651"/>
    </source>
</evidence>
<dbReference type="InterPro" id="IPR058130">
    <property type="entry name" value="PEA_transf_C"/>
</dbReference>
<dbReference type="SUPFAM" id="SSF53649">
    <property type="entry name" value="Alkaline phosphatase-like"/>
    <property type="match status" value="1"/>
</dbReference>
<organism evidence="9 10">
    <name type="scientific">Massilia solisilvae</name>
    <dbReference type="NCBI Taxonomy" id="1811225"/>
    <lineage>
        <taxon>Bacteria</taxon>
        <taxon>Pseudomonadati</taxon>
        <taxon>Pseudomonadota</taxon>
        <taxon>Betaproteobacteria</taxon>
        <taxon>Burkholderiales</taxon>
        <taxon>Oxalobacteraceae</taxon>
        <taxon>Telluria group</taxon>
        <taxon>Massilia</taxon>
    </lineage>
</organism>
<keyword evidence="6 7" id="KW-0472">Membrane</keyword>
<gene>
    <name evidence="9" type="ORF">NX773_21120</name>
</gene>
<reference evidence="9 10" key="1">
    <citation type="submission" date="2022-08" db="EMBL/GenBank/DDBJ databases">
        <title>Reclassification of Massilia species as members of the genera Telluria, Duganella, Pseudoduganella, Mokoshia gen. nov. and Zemynaea gen. nov. using orthogonal and non-orthogonal genome-based approaches.</title>
        <authorList>
            <person name="Bowman J.P."/>
        </authorList>
    </citation>
    <scope>NUCLEOTIDE SEQUENCE [LARGE SCALE GENOMIC DNA]</scope>
    <source>
        <strain evidence="9 10">JCM 31607</strain>
    </source>
</reference>
<evidence type="ECO:0000259" key="8">
    <source>
        <dbReference type="Pfam" id="PF00884"/>
    </source>
</evidence>
<keyword evidence="10" id="KW-1185">Reference proteome</keyword>
<feature type="transmembrane region" description="Helical" evidence="7">
    <location>
        <begin position="148"/>
        <end position="166"/>
    </location>
</feature>
<evidence type="ECO:0000256" key="4">
    <source>
        <dbReference type="ARBA" id="ARBA00022692"/>
    </source>
</evidence>
<dbReference type="Gene3D" id="3.40.720.10">
    <property type="entry name" value="Alkaline Phosphatase, subunit A"/>
    <property type="match status" value="1"/>
</dbReference>
<dbReference type="PANTHER" id="PTHR30443">
    <property type="entry name" value="INNER MEMBRANE PROTEIN"/>
    <property type="match status" value="1"/>
</dbReference>
<evidence type="ECO:0000313" key="10">
    <source>
        <dbReference type="Proteomes" id="UP001205861"/>
    </source>
</evidence>
<comment type="caution">
    <text evidence="9">The sequence shown here is derived from an EMBL/GenBank/DDBJ whole genome shotgun (WGS) entry which is preliminary data.</text>
</comment>
<evidence type="ECO:0000256" key="5">
    <source>
        <dbReference type="ARBA" id="ARBA00022989"/>
    </source>
</evidence>
<evidence type="ECO:0000256" key="7">
    <source>
        <dbReference type="SAM" id="Phobius"/>
    </source>
</evidence>
<dbReference type="Pfam" id="PF00884">
    <property type="entry name" value="Sulfatase"/>
    <property type="match status" value="1"/>
</dbReference>
<evidence type="ECO:0000313" key="9">
    <source>
        <dbReference type="EMBL" id="MCS0610675.1"/>
    </source>
</evidence>
<protein>
    <submittedName>
        <fullName evidence="9">Phosphoethanolamine transferase</fullName>
    </submittedName>
</protein>
<sequence>MKTWPAWTKLALPAYLLAWLSPSLCFLLSDFRLVSVEKVLLTLAFFCVWHLAFASFERAVYYSAFFLLVLLPFDLFFFLVYQEPPGTPVFLSISDSNLIEATDFMRGRATSLLCCTLFAAGIWLMTARAARRGLGQNWRCYQRGTRRAARAVLALLAALMLQFPAAPAAERLLLDSGHAGLAAAVKKADDGLFAPLANVRPIFPLGRFISLGEFCRENTYLRHAEQQRALFRYHARQLHPPAARQIYVLVIGETARADRFVLNGYTRGLPSFLARQENVIPLHDIITPFTYTNLSVPTMLTPPLPQEQGRDRARSLVSAFREAGFKTYWISNQQPIGMRETEVSHFSREADEVVFMNLSIRTMHMDGLYDEHLIEPLAKFLARHEQKQFFVLHMLGSHDSYQRRYPPAFDILQPSLRSQHDPDHHDRRNKLAVENSYDNAMHYTDYVLARIIETVGRQDAVSALVYAADHGETLFDGDCGRSGHGSSGRQEFPVAAMAWVSHQYKAQWPARVERLVKNASAPITTEAILPTMLDLAAIDTTQLDQSRSLASAAFRAQTRWVNAPEPIDWDSATTRGACHLLVAGKPKDKLPALAGSGHGLGNPKAR</sequence>
<keyword evidence="3 9" id="KW-0808">Transferase</keyword>
<name>A0ABT2BQ85_9BURK</name>
<accession>A0ABT2BQ85</accession>
<feature type="domain" description="Sulfatase N-terminal" evidence="8">
    <location>
        <begin position="246"/>
        <end position="536"/>
    </location>
</feature>
<feature type="transmembrane region" description="Helical" evidence="7">
    <location>
        <begin position="35"/>
        <end position="53"/>
    </location>
</feature>
<feature type="transmembrane region" description="Helical" evidence="7">
    <location>
        <begin position="60"/>
        <end position="81"/>
    </location>
</feature>
<dbReference type="CDD" id="cd16017">
    <property type="entry name" value="LptA"/>
    <property type="match status" value="1"/>
</dbReference>
<proteinExistence type="predicted"/>
<evidence type="ECO:0000256" key="6">
    <source>
        <dbReference type="ARBA" id="ARBA00023136"/>
    </source>
</evidence>
<dbReference type="InterPro" id="IPR000917">
    <property type="entry name" value="Sulfatase_N"/>
</dbReference>
<keyword evidence="5 7" id="KW-1133">Transmembrane helix</keyword>
<evidence type="ECO:0000256" key="2">
    <source>
        <dbReference type="ARBA" id="ARBA00022475"/>
    </source>
</evidence>
<dbReference type="GO" id="GO:0016740">
    <property type="term" value="F:transferase activity"/>
    <property type="evidence" value="ECO:0007669"/>
    <property type="project" value="UniProtKB-KW"/>
</dbReference>
<feature type="transmembrane region" description="Helical" evidence="7">
    <location>
        <begin position="109"/>
        <end position="127"/>
    </location>
</feature>
<dbReference type="RefSeq" id="WP_258858242.1">
    <property type="nucleotide sequence ID" value="NZ_JANUGV010000008.1"/>
</dbReference>
<keyword evidence="2" id="KW-1003">Cell membrane</keyword>